<accession>A0A517YRJ3</accession>
<evidence type="ECO:0000259" key="3">
    <source>
        <dbReference type="Pfam" id="PF13525"/>
    </source>
</evidence>
<dbReference type="SUPFAM" id="SSF48452">
    <property type="entry name" value="TPR-like"/>
    <property type="match status" value="1"/>
</dbReference>
<evidence type="ECO:0000313" key="4">
    <source>
        <dbReference type="EMBL" id="QDU32856.1"/>
    </source>
</evidence>
<evidence type="ECO:0000256" key="1">
    <source>
        <dbReference type="ARBA" id="ARBA00022729"/>
    </source>
</evidence>
<keyword evidence="5" id="KW-1185">Reference proteome</keyword>
<dbReference type="Proteomes" id="UP000317369">
    <property type="component" value="Chromosome"/>
</dbReference>
<dbReference type="InterPro" id="IPR039565">
    <property type="entry name" value="BamD-like"/>
</dbReference>
<dbReference type="Pfam" id="PF13525">
    <property type="entry name" value="YfiO"/>
    <property type="match status" value="1"/>
</dbReference>
<feature type="region of interest" description="Disordered" evidence="2">
    <location>
        <begin position="342"/>
        <end position="411"/>
    </location>
</feature>
<organism evidence="4 5">
    <name type="scientific">Poriferisphaera corsica</name>
    <dbReference type="NCBI Taxonomy" id="2528020"/>
    <lineage>
        <taxon>Bacteria</taxon>
        <taxon>Pseudomonadati</taxon>
        <taxon>Planctomycetota</taxon>
        <taxon>Phycisphaerae</taxon>
        <taxon>Phycisphaerales</taxon>
        <taxon>Phycisphaeraceae</taxon>
        <taxon>Poriferisphaera</taxon>
    </lineage>
</organism>
<reference evidence="4 5" key="1">
    <citation type="submission" date="2019-02" db="EMBL/GenBank/DDBJ databases">
        <title>Deep-cultivation of Planctomycetes and their phenomic and genomic characterization uncovers novel biology.</title>
        <authorList>
            <person name="Wiegand S."/>
            <person name="Jogler M."/>
            <person name="Boedeker C."/>
            <person name="Pinto D."/>
            <person name="Vollmers J."/>
            <person name="Rivas-Marin E."/>
            <person name="Kohn T."/>
            <person name="Peeters S.H."/>
            <person name="Heuer A."/>
            <person name="Rast P."/>
            <person name="Oberbeckmann S."/>
            <person name="Bunk B."/>
            <person name="Jeske O."/>
            <person name="Meyerdierks A."/>
            <person name="Storesund J.E."/>
            <person name="Kallscheuer N."/>
            <person name="Luecker S."/>
            <person name="Lage O.M."/>
            <person name="Pohl T."/>
            <person name="Merkel B.J."/>
            <person name="Hornburger P."/>
            <person name="Mueller R.-W."/>
            <person name="Bruemmer F."/>
            <person name="Labrenz M."/>
            <person name="Spormann A.M."/>
            <person name="Op den Camp H."/>
            <person name="Overmann J."/>
            <person name="Amann R."/>
            <person name="Jetten M.S.M."/>
            <person name="Mascher T."/>
            <person name="Medema M.H."/>
            <person name="Devos D.P."/>
            <person name="Kaster A.-K."/>
            <person name="Ovreas L."/>
            <person name="Rohde M."/>
            <person name="Galperin M.Y."/>
            <person name="Jogler C."/>
        </authorList>
    </citation>
    <scope>NUCLEOTIDE SEQUENCE [LARGE SCALE GENOMIC DNA]</scope>
    <source>
        <strain evidence="4 5">KS4</strain>
    </source>
</reference>
<proteinExistence type="predicted"/>
<dbReference type="InterPro" id="IPR011990">
    <property type="entry name" value="TPR-like_helical_dom_sf"/>
</dbReference>
<evidence type="ECO:0000256" key="2">
    <source>
        <dbReference type="SAM" id="MobiDB-lite"/>
    </source>
</evidence>
<feature type="compositionally biased region" description="Basic and acidic residues" evidence="2">
    <location>
        <begin position="347"/>
        <end position="385"/>
    </location>
</feature>
<keyword evidence="1" id="KW-0732">Signal</keyword>
<dbReference type="RefSeq" id="WP_145075057.1">
    <property type="nucleotide sequence ID" value="NZ_CP036425.1"/>
</dbReference>
<dbReference type="AlphaFoldDB" id="A0A517YRJ3"/>
<dbReference type="Gene3D" id="1.25.40.10">
    <property type="entry name" value="Tetratricopeptide repeat domain"/>
    <property type="match status" value="2"/>
</dbReference>
<dbReference type="EMBL" id="CP036425">
    <property type="protein sequence ID" value="QDU32856.1"/>
    <property type="molecule type" value="Genomic_DNA"/>
</dbReference>
<gene>
    <name evidence="4" type="primary">bamD_1</name>
    <name evidence="4" type="ORF">KS4_08930</name>
</gene>
<dbReference type="OrthoDB" id="275534at2"/>
<name>A0A517YRJ3_9BACT</name>
<dbReference type="KEGG" id="pcor:KS4_08930"/>
<protein>
    <submittedName>
        <fullName evidence="4">Outer membrane protein assembly factor BamD</fullName>
    </submittedName>
</protein>
<sequence length="411" mass="47079">MPSMQPSINSPRHMRLSITIILFSLLFVSPLTHAQEEYELSGNQWQKLATFPPNSPEGKLQAIRKLIAEQKFREAQDKAKSWISQYPDNPNLVEAYLLRGDSLTGREYYYQALYDYERVINDFPASEQFHTALEREFQIGKLFLNGIKRRLFSLPIIPADTEGEELLIRIQERAPGSSLGEQASLYLADYFYDIGDMKDAAEGYDLFLANYSNSTQREWALLRLIHASLARFKGPEYDPAGLIEAQTRLLVFEEEYPASAERIGAKSLLVRINESLALKDLVAANWYARRHSNVSAAYIYRRIIDDYPLTTAAQLALTKLSKLDVPDKIKLQHVGQTLPEYQEIEEAPLKDDTINRELQSERTPPSDKAERDEQIMQREFLERGQDPQAEESGDFKPTPNPEFNEAPNQPD</sequence>
<feature type="domain" description="Outer membrane lipoprotein BamD-like" evidence="3">
    <location>
        <begin position="169"/>
        <end position="319"/>
    </location>
</feature>
<evidence type="ECO:0000313" key="5">
    <source>
        <dbReference type="Proteomes" id="UP000317369"/>
    </source>
</evidence>